<reference evidence="1" key="2">
    <citation type="submission" date="2021-10" db="EMBL/GenBank/DDBJ databases">
        <title>Phylogenomics reveals ancestral predisposition of the termite-cultivated fungus Termitomyces towards a domesticated lifestyle.</title>
        <authorList>
            <person name="Auxier B."/>
            <person name="Grum-Grzhimaylo A."/>
            <person name="Cardenas M.E."/>
            <person name="Lodge J.D."/>
            <person name="Laessoe T."/>
            <person name="Pedersen O."/>
            <person name="Smith M.E."/>
            <person name="Kuyper T.W."/>
            <person name="Franco-Molano E.A."/>
            <person name="Baroni T.J."/>
            <person name="Aanen D.K."/>
        </authorList>
    </citation>
    <scope>NUCLEOTIDE SEQUENCE</scope>
    <source>
        <strain evidence="1">AP01</strain>
        <tissue evidence="1">Mycelium</tissue>
    </source>
</reference>
<comment type="caution">
    <text evidence="1">The sequence shown here is derived from an EMBL/GenBank/DDBJ whole genome shotgun (WGS) entry which is preliminary data.</text>
</comment>
<evidence type="ECO:0000313" key="1">
    <source>
        <dbReference type="EMBL" id="KAG5640246.1"/>
    </source>
</evidence>
<gene>
    <name evidence="1" type="ORF">DXG03_009697</name>
</gene>
<sequence>SFFGSTPAGISWFADAFYAQHDQYITTTFLTQSITFHPHAPKAPLIGKDQTLINALIF</sequence>
<name>A0A9P7K9W0_9AGAR</name>
<accession>A0A9P7K9W0</accession>
<reference evidence="1" key="1">
    <citation type="submission" date="2020-07" db="EMBL/GenBank/DDBJ databases">
        <authorList>
            <person name="Nieuwenhuis M."/>
            <person name="Van De Peppel L.J.J."/>
        </authorList>
    </citation>
    <scope>NUCLEOTIDE SEQUENCE</scope>
    <source>
        <strain evidence="1">AP01</strain>
        <tissue evidence="1">Mycelium</tissue>
    </source>
</reference>
<dbReference type="EMBL" id="JABCKV010000969">
    <property type="protein sequence ID" value="KAG5640246.1"/>
    <property type="molecule type" value="Genomic_DNA"/>
</dbReference>
<organism evidence="1 2">
    <name type="scientific">Asterophora parasitica</name>
    <dbReference type="NCBI Taxonomy" id="117018"/>
    <lineage>
        <taxon>Eukaryota</taxon>
        <taxon>Fungi</taxon>
        <taxon>Dikarya</taxon>
        <taxon>Basidiomycota</taxon>
        <taxon>Agaricomycotina</taxon>
        <taxon>Agaricomycetes</taxon>
        <taxon>Agaricomycetidae</taxon>
        <taxon>Agaricales</taxon>
        <taxon>Tricholomatineae</taxon>
        <taxon>Lyophyllaceae</taxon>
        <taxon>Asterophora</taxon>
    </lineage>
</organism>
<dbReference type="Proteomes" id="UP000775547">
    <property type="component" value="Unassembled WGS sequence"/>
</dbReference>
<keyword evidence="2" id="KW-1185">Reference proteome</keyword>
<dbReference type="AlphaFoldDB" id="A0A9P7K9W0"/>
<protein>
    <submittedName>
        <fullName evidence="1">Uncharacterized protein</fullName>
    </submittedName>
</protein>
<feature type="non-terminal residue" evidence="1">
    <location>
        <position position="1"/>
    </location>
</feature>
<proteinExistence type="predicted"/>
<dbReference type="OrthoDB" id="411632at2759"/>
<evidence type="ECO:0000313" key="2">
    <source>
        <dbReference type="Proteomes" id="UP000775547"/>
    </source>
</evidence>